<sequence length="57" mass="6644">MYFNFERLLSFFLLGLPKIRPHCKIWKGNSLGLGRWMARLGRPNTPTIGLPVITYHD</sequence>
<protein>
    <submittedName>
        <fullName evidence="1">Uncharacterized protein</fullName>
    </submittedName>
</protein>
<dbReference type="EMBL" id="CM007905">
    <property type="protein sequence ID" value="OTF90832.1"/>
    <property type="molecule type" value="Genomic_DNA"/>
</dbReference>
<dbReference type="InParanoid" id="A0A251RX53"/>
<name>A0A251RX53_HELAN</name>
<evidence type="ECO:0000313" key="1">
    <source>
        <dbReference type="EMBL" id="OTF90832.1"/>
    </source>
</evidence>
<accession>A0A251RX53</accession>
<dbReference type="AlphaFoldDB" id="A0A251RX53"/>
<keyword evidence="2" id="KW-1185">Reference proteome</keyword>
<evidence type="ECO:0000313" key="2">
    <source>
        <dbReference type="Proteomes" id="UP000215914"/>
    </source>
</evidence>
<dbReference type="Proteomes" id="UP000215914">
    <property type="component" value="Chromosome 16"/>
</dbReference>
<proteinExistence type="predicted"/>
<organism evidence="1 2">
    <name type="scientific">Helianthus annuus</name>
    <name type="common">Common sunflower</name>
    <dbReference type="NCBI Taxonomy" id="4232"/>
    <lineage>
        <taxon>Eukaryota</taxon>
        <taxon>Viridiplantae</taxon>
        <taxon>Streptophyta</taxon>
        <taxon>Embryophyta</taxon>
        <taxon>Tracheophyta</taxon>
        <taxon>Spermatophyta</taxon>
        <taxon>Magnoliopsida</taxon>
        <taxon>eudicotyledons</taxon>
        <taxon>Gunneridae</taxon>
        <taxon>Pentapetalae</taxon>
        <taxon>asterids</taxon>
        <taxon>campanulids</taxon>
        <taxon>Asterales</taxon>
        <taxon>Asteraceae</taxon>
        <taxon>Asteroideae</taxon>
        <taxon>Heliantheae alliance</taxon>
        <taxon>Heliantheae</taxon>
        <taxon>Helianthus</taxon>
    </lineage>
</organism>
<reference evidence="2" key="1">
    <citation type="journal article" date="2017" name="Nature">
        <title>The sunflower genome provides insights into oil metabolism, flowering and Asterid evolution.</title>
        <authorList>
            <person name="Badouin H."/>
            <person name="Gouzy J."/>
            <person name="Grassa C.J."/>
            <person name="Murat F."/>
            <person name="Staton S.E."/>
            <person name="Cottret L."/>
            <person name="Lelandais-Briere C."/>
            <person name="Owens G.L."/>
            <person name="Carrere S."/>
            <person name="Mayjonade B."/>
            <person name="Legrand L."/>
            <person name="Gill N."/>
            <person name="Kane N.C."/>
            <person name="Bowers J.E."/>
            <person name="Hubner S."/>
            <person name="Bellec A."/>
            <person name="Berard A."/>
            <person name="Berges H."/>
            <person name="Blanchet N."/>
            <person name="Boniface M.C."/>
            <person name="Brunel D."/>
            <person name="Catrice O."/>
            <person name="Chaidir N."/>
            <person name="Claudel C."/>
            <person name="Donnadieu C."/>
            <person name="Faraut T."/>
            <person name="Fievet G."/>
            <person name="Helmstetter N."/>
            <person name="King M."/>
            <person name="Knapp S.J."/>
            <person name="Lai Z."/>
            <person name="Le Paslier M.C."/>
            <person name="Lippi Y."/>
            <person name="Lorenzon L."/>
            <person name="Mandel J.R."/>
            <person name="Marage G."/>
            <person name="Marchand G."/>
            <person name="Marquand E."/>
            <person name="Bret-Mestries E."/>
            <person name="Morien E."/>
            <person name="Nambeesan S."/>
            <person name="Nguyen T."/>
            <person name="Pegot-Espagnet P."/>
            <person name="Pouilly N."/>
            <person name="Raftis F."/>
            <person name="Sallet E."/>
            <person name="Schiex T."/>
            <person name="Thomas J."/>
            <person name="Vandecasteele C."/>
            <person name="Vares D."/>
            <person name="Vear F."/>
            <person name="Vautrin S."/>
            <person name="Crespi M."/>
            <person name="Mangin B."/>
            <person name="Burke J.M."/>
            <person name="Salse J."/>
            <person name="Munos S."/>
            <person name="Vincourt P."/>
            <person name="Rieseberg L.H."/>
            <person name="Langlade N.B."/>
        </authorList>
    </citation>
    <scope>NUCLEOTIDE SEQUENCE [LARGE SCALE GENOMIC DNA]</scope>
    <source>
        <strain evidence="2">cv. SF193</strain>
    </source>
</reference>
<gene>
    <name evidence="1" type="ORF">HannXRQ_Chr16g0503911</name>
</gene>